<dbReference type="EMBL" id="CAADFC020000031">
    <property type="protein sequence ID" value="VIO78750.1"/>
    <property type="molecule type" value="Genomic_DNA"/>
</dbReference>
<evidence type="ECO:0000313" key="2">
    <source>
        <dbReference type="Proteomes" id="UP000328092"/>
    </source>
</evidence>
<dbReference type="AlphaFoldDB" id="A0A508TWP2"/>
<proteinExistence type="predicted"/>
<comment type="caution">
    <text evidence="1">The sequence shown here is derived from an EMBL/GenBank/DDBJ whole genome shotgun (WGS) entry which is preliminary data.</text>
</comment>
<dbReference type="RefSeq" id="WP_244626805.1">
    <property type="nucleotide sequence ID" value="NZ_CAADFC020000031.1"/>
</dbReference>
<organism evidence="1 2">
    <name type="scientific">Bradyrhizobium ivorense</name>
    <dbReference type="NCBI Taxonomy" id="2511166"/>
    <lineage>
        <taxon>Bacteria</taxon>
        <taxon>Pseudomonadati</taxon>
        <taxon>Pseudomonadota</taxon>
        <taxon>Alphaproteobacteria</taxon>
        <taxon>Hyphomicrobiales</taxon>
        <taxon>Nitrobacteraceae</taxon>
        <taxon>Bradyrhizobium</taxon>
    </lineage>
</organism>
<keyword evidence="2" id="KW-1185">Reference proteome</keyword>
<dbReference type="Proteomes" id="UP000328092">
    <property type="component" value="Unassembled WGS sequence"/>
</dbReference>
<reference evidence="1" key="1">
    <citation type="submission" date="2019-02" db="EMBL/GenBank/DDBJ databases">
        <authorList>
            <person name="Pothier F.J."/>
        </authorList>
    </citation>
    <scope>NUCLEOTIDE SEQUENCE</scope>
    <source>
        <strain evidence="1">CI-1B</strain>
    </source>
</reference>
<evidence type="ECO:0008006" key="3">
    <source>
        <dbReference type="Google" id="ProtNLM"/>
    </source>
</evidence>
<sequence length="91" mass="10856">MTNLRAALDKYLSMRKRFGYKYEHQTRRLADFVAFMEKRKARIITTNLAMEWATLPPDRHASWALRLSDVRGFARHVVDRLEMVITMLWNA</sequence>
<gene>
    <name evidence="1" type="ORF">CI1B_74220</name>
</gene>
<evidence type="ECO:0000313" key="1">
    <source>
        <dbReference type="EMBL" id="VIO78750.1"/>
    </source>
</evidence>
<accession>A0A508TWP2</accession>
<name>A0A508TWP2_9BRAD</name>
<protein>
    <recommendedName>
        <fullName evidence="3">Integrase SAM-like N-terminal domain-containing protein</fullName>
    </recommendedName>
</protein>